<dbReference type="GO" id="GO:0009030">
    <property type="term" value="F:thiamine-phosphate kinase activity"/>
    <property type="evidence" value="ECO:0007669"/>
    <property type="project" value="InterPro"/>
</dbReference>
<protein>
    <recommendedName>
        <fullName evidence="4">PurM-like N-terminal domain-containing protein</fullName>
    </recommendedName>
</protein>
<dbReference type="InterPro" id="IPR006283">
    <property type="entry name" value="ThiL-like"/>
</dbReference>
<sequence>MGDTTHGGGINVGPGDDAAVLSTGADEQLVVTTDVLIEGTHFPPRSRSDLIGYRAIAVNLSDIAAMGADPRFLTVALTLDRVEEEWVEGFAKGIAFCASKYGVKIVGGNVARGALSVAVTAIGVVPDGQCLLRSTACAGDDIYVTGAIGAASAAVRDGVKIPLLELNELWLRRVDDISCRYFMPVPQLQMGIALRGVASAAIDISDGLVADLGHIIRSSGVGAEIDLGRVPVWKTLDAETAIEASDDYELLFTAPPQEYERVVDLAAGVSTEITRIGKVTAGEAVSVSGEVGFADLPKGYSHF</sequence>
<dbReference type="Pfam" id="PF02769">
    <property type="entry name" value="AIRS_C"/>
    <property type="match status" value="1"/>
</dbReference>
<proteinExistence type="inferred from homology"/>
<dbReference type="PIRSF" id="PIRSF005303">
    <property type="entry name" value="Thiam_monoph_kin"/>
    <property type="match status" value="1"/>
</dbReference>
<dbReference type="Gene3D" id="3.30.1330.10">
    <property type="entry name" value="PurM-like, N-terminal domain"/>
    <property type="match status" value="1"/>
</dbReference>
<dbReference type="Gene3D" id="3.90.650.10">
    <property type="entry name" value="PurM-like C-terminal domain"/>
    <property type="match status" value="1"/>
</dbReference>
<dbReference type="InterPro" id="IPR036676">
    <property type="entry name" value="PurM-like_C_sf"/>
</dbReference>
<dbReference type="SUPFAM" id="SSF55326">
    <property type="entry name" value="PurM N-terminal domain-like"/>
    <property type="match status" value="1"/>
</dbReference>
<dbReference type="EMBL" id="UINC01004109">
    <property type="protein sequence ID" value="SVA11858.1"/>
    <property type="molecule type" value="Genomic_DNA"/>
</dbReference>
<dbReference type="AlphaFoldDB" id="A0A381T8F1"/>
<feature type="domain" description="PurM-like C-terminal" evidence="2">
    <location>
        <begin position="192"/>
        <end position="287"/>
    </location>
</feature>
<dbReference type="CDD" id="cd02194">
    <property type="entry name" value="ThiL"/>
    <property type="match status" value="1"/>
</dbReference>
<feature type="domain" description="PurM-like N-terminal" evidence="1">
    <location>
        <begin position="15"/>
        <end position="125"/>
    </location>
</feature>
<reference evidence="3" key="1">
    <citation type="submission" date="2018-05" db="EMBL/GenBank/DDBJ databases">
        <authorList>
            <person name="Lanie J.A."/>
            <person name="Ng W.-L."/>
            <person name="Kazmierczak K.M."/>
            <person name="Andrzejewski T.M."/>
            <person name="Davidsen T.M."/>
            <person name="Wayne K.J."/>
            <person name="Tettelin H."/>
            <person name="Glass J.I."/>
            <person name="Rusch D."/>
            <person name="Podicherti R."/>
            <person name="Tsui H.-C.T."/>
            <person name="Winkler M.E."/>
        </authorList>
    </citation>
    <scope>NUCLEOTIDE SEQUENCE</scope>
</reference>
<dbReference type="PANTHER" id="PTHR30270:SF0">
    <property type="entry name" value="THIAMINE-MONOPHOSPHATE KINASE"/>
    <property type="match status" value="1"/>
</dbReference>
<evidence type="ECO:0008006" key="4">
    <source>
        <dbReference type="Google" id="ProtNLM"/>
    </source>
</evidence>
<dbReference type="InterPro" id="IPR016188">
    <property type="entry name" value="PurM-like_N"/>
</dbReference>
<dbReference type="PANTHER" id="PTHR30270">
    <property type="entry name" value="THIAMINE-MONOPHOSPHATE KINASE"/>
    <property type="match status" value="1"/>
</dbReference>
<dbReference type="Pfam" id="PF00586">
    <property type="entry name" value="AIRS"/>
    <property type="match status" value="1"/>
</dbReference>
<dbReference type="GO" id="GO:0009228">
    <property type="term" value="P:thiamine biosynthetic process"/>
    <property type="evidence" value="ECO:0007669"/>
    <property type="project" value="InterPro"/>
</dbReference>
<evidence type="ECO:0000313" key="3">
    <source>
        <dbReference type="EMBL" id="SVA11858.1"/>
    </source>
</evidence>
<gene>
    <name evidence="3" type="ORF">METZ01_LOCUS64712</name>
</gene>
<dbReference type="HAMAP" id="MF_02128">
    <property type="entry name" value="TMP_kinase"/>
    <property type="match status" value="1"/>
</dbReference>
<evidence type="ECO:0000259" key="2">
    <source>
        <dbReference type="Pfam" id="PF02769"/>
    </source>
</evidence>
<evidence type="ECO:0000259" key="1">
    <source>
        <dbReference type="Pfam" id="PF00586"/>
    </source>
</evidence>
<organism evidence="3">
    <name type="scientific">marine metagenome</name>
    <dbReference type="NCBI Taxonomy" id="408172"/>
    <lineage>
        <taxon>unclassified sequences</taxon>
        <taxon>metagenomes</taxon>
        <taxon>ecological metagenomes</taxon>
    </lineage>
</organism>
<dbReference type="InterPro" id="IPR010918">
    <property type="entry name" value="PurM-like_C_dom"/>
</dbReference>
<dbReference type="InterPro" id="IPR036921">
    <property type="entry name" value="PurM-like_N_sf"/>
</dbReference>
<dbReference type="NCBIfam" id="TIGR01379">
    <property type="entry name" value="thiL"/>
    <property type="match status" value="1"/>
</dbReference>
<accession>A0A381T8F1</accession>
<name>A0A381T8F1_9ZZZZ</name>
<dbReference type="SUPFAM" id="SSF56042">
    <property type="entry name" value="PurM C-terminal domain-like"/>
    <property type="match status" value="1"/>
</dbReference>